<reference evidence="3" key="1">
    <citation type="submission" date="2020-10" db="EMBL/GenBank/DDBJ databases">
        <title>High-Quality Genome Resource of Clonostachys rosea strain S41 by Oxford Nanopore Long-Read Sequencing.</title>
        <authorList>
            <person name="Wang H."/>
        </authorList>
    </citation>
    <scope>NUCLEOTIDE SEQUENCE</scope>
    <source>
        <strain evidence="3">S41</strain>
    </source>
</reference>
<dbReference type="PANTHER" id="PTHR38111:SF2">
    <property type="entry name" value="FINGER DOMAIN PROTEIN, PUTATIVE (AFU_ORTHOLOGUE AFUA_1G01560)-RELATED"/>
    <property type="match status" value="1"/>
</dbReference>
<dbReference type="Proteomes" id="UP000616885">
    <property type="component" value="Unassembled WGS sequence"/>
</dbReference>
<organism evidence="3 4">
    <name type="scientific">Bionectria ochroleuca</name>
    <name type="common">Gliocladium roseum</name>
    <dbReference type="NCBI Taxonomy" id="29856"/>
    <lineage>
        <taxon>Eukaryota</taxon>
        <taxon>Fungi</taxon>
        <taxon>Dikarya</taxon>
        <taxon>Ascomycota</taxon>
        <taxon>Pezizomycotina</taxon>
        <taxon>Sordariomycetes</taxon>
        <taxon>Hypocreomycetidae</taxon>
        <taxon>Hypocreales</taxon>
        <taxon>Bionectriaceae</taxon>
        <taxon>Clonostachys</taxon>
    </lineage>
</organism>
<sequence>MPGVTRSKACQCCKRRKIKCDEKWPTCSPCKRTKLECPGPSTVVKFVHDTQAQSTSDSDQDSCSSEITAVGSNSVSLHMRKIVHRQGGSYSSFRIRSTAPRISTRPKLTTLSDRIAARLVSHLDRSQEYGITLRLGYLPFLPQRISHSACLRDCVALFCAAWSNYRGRWQAGRVVTMSNYSKALRTLRNTLRGDQALSVETLAAMTLLERTEALFDWGQERCSAIHAHGIGHLITKKGYVDMNDELDVELAKENRGLLLGYWATECGKPFTGDARIIDAPEADIDGGEFWGTDELKPYLESALAITGGSYGSWTQWLQDAEGIQQDPFGSEMLDRATCLRPQLSHAAAETKQCLESLMESTLDLGTLTREDDPDSASGKSYGFKTAALAQLFNGLLMLRLVSLRISYDLSVIYGSPDTELYSEYQEVCGNAWMCISYLRKLDVSVSAAFLGPYSACIEASSEKEMDALQSIIKTMDSYLDRGLVGTEEPAHTALESENIYAFQSLGIE</sequence>
<dbReference type="SMART" id="SM00066">
    <property type="entry name" value="GAL4"/>
    <property type="match status" value="1"/>
</dbReference>
<comment type="caution">
    <text evidence="3">The sequence shown here is derived from an EMBL/GenBank/DDBJ whole genome shotgun (WGS) entry which is preliminary data.</text>
</comment>
<dbReference type="CDD" id="cd00067">
    <property type="entry name" value="GAL4"/>
    <property type="match status" value="1"/>
</dbReference>
<feature type="domain" description="Zn(2)-C6 fungal-type" evidence="2">
    <location>
        <begin position="9"/>
        <end position="37"/>
    </location>
</feature>
<proteinExistence type="predicted"/>
<dbReference type="PROSITE" id="PS00463">
    <property type="entry name" value="ZN2_CY6_FUNGAL_1"/>
    <property type="match status" value="1"/>
</dbReference>
<dbReference type="EMBL" id="JADCTT010000014">
    <property type="protein sequence ID" value="KAF9744697.1"/>
    <property type="molecule type" value="Genomic_DNA"/>
</dbReference>
<evidence type="ECO:0000256" key="1">
    <source>
        <dbReference type="ARBA" id="ARBA00023242"/>
    </source>
</evidence>
<dbReference type="Gene3D" id="4.10.240.10">
    <property type="entry name" value="Zn(2)-C6 fungal-type DNA-binding domain"/>
    <property type="match status" value="1"/>
</dbReference>
<dbReference type="PANTHER" id="PTHR38111">
    <property type="entry name" value="ZN(2)-C6 FUNGAL-TYPE DOMAIN-CONTAINING PROTEIN-RELATED"/>
    <property type="match status" value="1"/>
</dbReference>
<protein>
    <recommendedName>
        <fullName evidence="2">Zn(2)-C6 fungal-type domain-containing protein</fullName>
    </recommendedName>
</protein>
<dbReference type="GO" id="GO:0008270">
    <property type="term" value="F:zinc ion binding"/>
    <property type="evidence" value="ECO:0007669"/>
    <property type="project" value="InterPro"/>
</dbReference>
<dbReference type="SUPFAM" id="SSF57701">
    <property type="entry name" value="Zn2/Cys6 DNA-binding domain"/>
    <property type="match status" value="1"/>
</dbReference>
<keyword evidence="1" id="KW-0539">Nucleus</keyword>
<dbReference type="InterPro" id="IPR001138">
    <property type="entry name" value="Zn2Cys6_DnaBD"/>
</dbReference>
<dbReference type="AlphaFoldDB" id="A0A8H7K9N1"/>
<evidence type="ECO:0000313" key="3">
    <source>
        <dbReference type="EMBL" id="KAF9744697.1"/>
    </source>
</evidence>
<name>A0A8H7K9N1_BIOOC</name>
<evidence type="ECO:0000313" key="4">
    <source>
        <dbReference type="Proteomes" id="UP000616885"/>
    </source>
</evidence>
<dbReference type="InterPro" id="IPR036864">
    <property type="entry name" value="Zn2-C6_fun-type_DNA-bd_sf"/>
</dbReference>
<dbReference type="GO" id="GO:0000981">
    <property type="term" value="F:DNA-binding transcription factor activity, RNA polymerase II-specific"/>
    <property type="evidence" value="ECO:0007669"/>
    <property type="project" value="InterPro"/>
</dbReference>
<dbReference type="Pfam" id="PF00172">
    <property type="entry name" value="Zn_clus"/>
    <property type="match status" value="1"/>
</dbReference>
<dbReference type="PROSITE" id="PS50048">
    <property type="entry name" value="ZN2_CY6_FUNGAL_2"/>
    <property type="match status" value="1"/>
</dbReference>
<accession>A0A8H7K9N1</accession>
<dbReference type="InterPro" id="IPR053178">
    <property type="entry name" value="Osmoadaptation_assoc"/>
</dbReference>
<evidence type="ECO:0000259" key="2">
    <source>
        <dbReference type="PROSITE" id="PS50048"/>
    </source>
</evidence>
<gene>
    <name evidence="3" type="ORF">IM811_005478</name>
</gene>